<evidence type="ECO:0000313" key="2">
    <source>
        <dbReference type="EMBL" id="CAE0432321.1"/>
    </source>
</evidence>
<dbReference type="Pfam" id="PF00899">
    <property type="entry name" value="ThiF"/>
    <property type="match status" value="1"/>
</dbReference>
<dbReference type="FunFam" id="3.40.50.720:FF:000449">
    <property type="entry name" value="Ubiquitin-activating enzyme (E1), putative"/>
    <property type="match status" value="1"/>
</dbReference>
<dbReference type="EMBL" id="HBIN01003800">
    <property type="protein sequence ID" value="CAE0432321.1"/>
    <property type="molecule type" value="Transcribed_RNA"/>
</dbReference>
<evidence type="ECO:0000259" key="1">
    <source>
        <dbReference type="Pfam" id="PF00899"/>
    </source>
</evidence>
<organism evidence="2">
    <name type="scientific">Aplanochytrium stocchinoi</name>
    <dbReference type="NCBI Taxonomy" id="215587"/>
    <lineage>
        <taxon>Eukaryota</taxon>
        <taxon>Sar</taxon>
        <taxon>Stramenopiles</taxon>
        <taxon>Bigyra</taxon>
        <taxon>Labyrinthulomycetes</taxon>
        <taxon>Thraustochytrida</taxon>
        <taxon>Thraustochytriidae</taxon>
        <taxon>Aplanochytrium</taxon>
    </lineage>
</organism>
<reference evidence="2" key="1">
    <citation type="submission" date="2021-01" db="EMBL/GenBank/DDBJ databases">
        <authorList>
            <person name="Corre E."/>
            <person name="Pelletier E."/>
            <person name="Niang G."/>
            <person name="Scheremetjew M."/>
            <person name="Finn R."/>
            <person name="Kale V."/>
            <person name="Holt S."/>
            <person name="Cochrane G."/>
            <person name="Meng A."/>
            <person name="Brown T."/>
            <person name="Cohen L."/>
        </authorList>
    </citation>
    <scope>NUCLEOTIDE SEQUENCE</scope>
    <source>
        <strain evidence="2">GSBS06</strain>
    </source>
</reference>
<dbReference type="PANTHER" id="PTHR43267">
    <property type="entry name" value="TRNA THREONYLCARBAMOYLADENOSINE DEHYDRATASE"/>
    <property type="match status" value="1"/>
</dbReference>
<name>A0A7S3LIG0_9STRA</name>
<dbReference type="GO" id="GO:0008641">
    <property type="term" value="F:ubiquitin-like modifier activating enzyme activity"/>
    <property type="evidence" value="ECO:0007669"/>
    <property type="project" value="InterPro"/>
</dbReference>
<dbReference type="GO" id="GO:0061504">
    <property type="term" value="P:cyclic threonylcarbamoyladenosine biosynthetic process"/>
    <property type="evidence" value="ECO:0007669"/>
    <property type="project" value="TreeGrafter"/>
</dbReference>
<proteinExistence type="predicted"/>
<dbReference type="InterPro" id="IPR045886">
    <property type="entry name" value="ThiF/MoeB/HesA"/>
</dbReference>
<dbReference type="InterPro" id="IPR000594">
    <property type="entry name" value="ThiF_NAD_FAD-bd"/>
</dbReference>
<dbReference type="PANTHER" id="PTHR43267:SF2">
    <property type="entry name" value="TRNA THREONYLCARBAMOYLADENOSINE DEHYDRATASE 1-RELATED"/>
    <property type="match status" value="1"/>
</dbReference>
<accession>A0A7S3LIG0</accession>
<sequence>MNASLVQVSAISFASGFALCATALSLYLKLSPARLESVEQRRLRELLNTSHKVKDPVSLLHGSNGVNGVKLEEEKTTPISDEEAETLKNEQLSRNIQFFGEKGQKALEDSFIIVIGLGGVGSHAVHMLVRSGVKRIRIIDFDQVTLSSLNRHAVATREDVGTPKATALARHLLEFAPWCKIDVRVAMFSADHADELLSGNPSYVLDCIDDIKTKIDLLANCCKKGLRVMSSMGAGAKADPTKLHIANLEDVVEDPLASRIRWQLTKSEIGAAIKNVEVVYCSEKPHMKLLPLELSEEMNEKPSDFGAMPDFRVRIMPVLGMMPAIFGMAMASRIACNLAGKEYLPTGVPPLTVGVCNRLHQRFRTRSINLYGASHEHDMLDLEDMDFLVIQWRKRCAITHERWKRSGIDIAQWRYDRPVDIGNVVLVKKKFAQMLDDMAKRKELPTSESLGISEEHFAAIEHKLAQIAKWNPRPKTYKLLTE</sequence>
<dbReference type="InterPro" id="IPR035985">
    <property type="entry name" value="Ubiquitin-activating_enz"/>
</dbReference>
<dbReference type="GO" id="GO:0061503">
    <property type="term" value="F:tRNA threonylcarbamoyladenosine dehydratase"/>
    <property type="evidence" value="ECO:0007669"/>
    <property type="project" value="TreeGrafter"/>
</dbReference>
<dbReference type="CDD" id="cd00755">
    <property type="entry name" value="YgdL_like"/>
    <property type="match status" value="1"/>
</dbReference>
<dbReference type="AlphaFoldDB" id="A0A7S3LIG0"/>
<protein>
    <recommendedName>
        <fullName evidence="1">THIF-type NAD/FAD binding fold domain-containing protein</fullName>
    </recommendedName>
</protein>
<gene>
    <name evidence="2" type="ORF">ASTO00021_LOCUS2647</name>
</gene>
<dbReference type="Gene3D" id="3.40.50.720">
    <property type="entry name" value="NAD(P)-binding Rossmann-like Domain"/>
    <property type="match status" value="1"/>
</dbReference>
<dbReference type="SUPFAM" id="SSF69572">
    <property type="entry name" value="Activating enzymes of the ubiquitin-like proteins"/>
    <property type="match status" value="1"/>
</dbReference>
<feature type="domain" description="THIF-type NAD/FAD binding fold" evidence="1">
    <location>
        <begin position="93"/>
        <end position="341"/>
    </location>
</feature>